<dbReference type="InterPro" id="IPR036318">
    <property type="entry name" value="FAD-bd_PCMH-like_sf"/>
</dbReference>
<gene>
    <name evidence="6" type="ORF">FISHEDRAFT_65666</name>
</gene>
<reference evidence="6 7" key="1">
    <citation type="journal article" date="2015" name="Fungal Genet. Biol.">
        <title>Evolution of novel wood decay mechanisms in Agaricales revealed by the genome sequences of Fistulina hepatica and Cylindrobasidium torrendii.</title>
        <authorList>
            <person name="Floudas D."/>
            <person name="Held B.W."/>
            <person name="Riley R."/>
            <person name="Nagy L.G."/>
            <person name="Koehler G."/>
            <person name="Ransdell A.S."/>
            <person name="Younus H."/>
            <person name="Chow J."/>
            <person name="Chiniquy J."/>
            <person name="Lipzen A."/>
            <person name="Tritt A."/>
            <person name="Sun H."/>
            <person name="Haridas S."/>
            <person name="LaButti K."/>
            <person name="Ohm R.A."/>
            <person name="Kues U."/>
            <person name="Blanchette R.A."/>
            <person name="Grigoriev I.V."/>
            <person name="Minto R.E."/>
            <person name="Hibbett D.S."/>
        </authorList>
    </citation>
    <scope>NUCLEOTIDE SEQUENCE [LARGE SCALE GENOMIC DNA]</scope>
    <source>
        <strain evidence="6 7">ATCC 64428</strain>
    </source>
</reference>
<dbReference type="PANTHER" id="PTHR43762:SF1">
    <property type="entry name" value="D-ARABINONO-1,4-LACTONE OXIDASE"/>
    <property type="match status" value="1"/>
</dbReference>
<accession>A0A0D7ACE4</accession>
<sequence>MSREDLSDLSIETLYERLRPVTATKGTTFINWGQSFECTPLTVFEPTNEDECRLVFELARREGKHVSFAGIGHSPSDLACTSEFMLRTTKLNRVLEINKDKKYAIVQGGIILEDLHEALAVYDLSMKNLGSISAQTLAGVITTATHGTGIHYGVISTYVMSLTLLLADGSRLFCSREERPDVFMASLCGLGSTGLLLEIQIEVSDVFRLKDVQETVPFSDVIDHLDEYVQSCDFPRFWWYPDADVFRKSLVNRTTEPIQTSSSWFWSSLVGRYFLEFALYLGRFFPSLLPHIGRFAAWLAGPKSTTVDLSKNIFNFDCLFVQYTTEWAIPYTETKACLQDLHAWLSKERADPKGVRPHFPIEVRFSDADDIWLSPSFGRKSTWLGIVQYKPYGSTVVYKPIFDEFENIIMKYDGRPHWAKSHPFYPEDLRKHYPHFDDFVKVLQEVDPDGLLRNEYVRRHIFGDRSVSRMVFERP</sequence>
<dbReference type="Gene3D" id="3.30.70.2520">
    <property type="match status" value="1"/>
</dbReference>
<name>A0A0D7ACE4_9AGAR</name>
<dbReference type="Gene3D" id="1.10.45.10">
    <property type="entry name" value="Vanillyl-alcohol Oxidase, Chain A, domain 4"/>
    <property type="match status" value="1"/>
</dbReference>
<dbReference type="GO" id="GO:0016020">
    <property type="term" value="C:membrane"/>
    <property type="evidence" value="ECO:0007669"/>
    <property type="project" value="InterPro"/>
</dbReference>
<proteinExistence type="predicted"/>
<evidence type="ECO:0000256" key="4">
    <source>
        <dbReference type="ARBA" id="ARBA00033418"/>
    </source>
</evidence>
<dbReference type="Gene3D" id="3.30.43.10">
    <property type="entry name" value="Uridine Diphospho-n-acetylenolpyruvylglucosamine Reductase, domain 2"/>
    <property type="match status" value="1"/>
</dbReference>
<feature type="domain" description="FAD-binding PCMH-type" evidence="5">
    <location>
        <begin position="36"/>
        <end position="206"/>
    </location>
</feature>
<dbReference type="PROSITE" id="PS51387">
    <property type="entry name" value="FAD_PCMH"/>
    <property type="match status" value="1"/>
</dbReference>
<dbReference type="GO" id="GO:0003885">
    <property type="term" value="F:D-arabinono-1,4-lactone oxidase activity"/>
    <property type="evidence" value="ECO:0007669"/>
    <property type="project" value="UniProtKB-EC"/>
</dbReference>
<evidence type="ECO:0000256" key="3">
    <source>
        <dbReference type="ARBA" id="ARBA00023002"/>
    </source>
</evidence>
<dbReference type="SUPFAM" id="SSF56176">
    <property type="entry name" value="FAD-binding/transporter-associated domain-like"/>
    <property type="match status" value="1"/>
</dbReference>
<dbReference type="InterPro" id="IPR016166">
    <property type="entry name" value="FAD-bd_PCMH"/>
</dbReference>
<dbReference type="Pfam" id="PF04030">
    <property type="entry name" value="ALO"/>
    <property type="match status" value="1"/>
</dbReference>
<dbReference type="Proteomes" id="UP000054144">
    <property type="component" value="Unassembled WGS sequence"/>
</dbReference>
<dbReference type="OrthoDB" id="610608at2759"/>
<dbReference type="InterPro" id="IPR006094">
    <property type="entry name" value="Oxid_FAD_bind_N"/>
</dbReference>
<dbReference type="GO" id="GO:0071949">
    <property type="term" value="F:FAD binding"/>
    <property type="evidence" value="ECO:0007669"/>
    <property type="project" value="InterPro"/>
</dbReference>
<dbReference type="EC" id="1.1.3.37" evidence="2"/>
<evidence type="ECO:0000259" key="5">
    <source>
        <dbReference type="PROSITE" id="PS51387"/>
    </source>
</evidence>
<dbReference type="InterPro" id="IPR016169">
    <property type="entry name" value="FAD-bd_PCMH_sub2"/>
</dbReference>
<dbReference type="PIRSF" id="PIRSF000136">
    <property type="entry name" value="LGO_GLO"/>
    <property type="match status" value="1"/>
</dbReference>
<dbReference type="Pfam" id="PF01565">
    <property type="entry name" value="FAD_binding_4"/>
    <property type="match status" value="1"/>
</dbReference>
<dbReference type="InterPro" id="IPR016171">
    <property type="entry name" value="Vanillyl_alc_oxidase_C-sub2"/>
</dbReference>
<dbReference type="InterPro" id="IPR007173">
    <property type="entry name" value="ALO_C"/>
</dbReference>
<evidence type="ECO:0000256" key="1">
    <source>
        <dbReference type="ARBA" id="ARBA00005083"/>
    </source>
</evidence>
<comment type="pathway">
    <text evidence="1">Cofactor biosynthesis; D-erythroascorbate biosynthesis; dehydro-D-arabinono-1,4-lactone from D-arabinose: step 2/2.</text>
</comment>
<dbReference type="AlphaFoldDB" id="A0A0D7ACE4"/>
<evidence type="ECO:0000256" key="2">
    <source>
        <dbReference type="ARBA" id="ARBA00013136"/>
    </source>
</evidence>
<dbReference type="PANTHER" id="PTHR43762">
    <property type="entry name" value="L-GULONOLACTONE OXIDASE"/>
    <property type="match status" value="1"/>
</dbReference>
<evidence type="ECO:0000313" key="6">
    <source>
        <dbReference type="EMBL" id="KIY48528.1"/>
    </source>
</evidence>
<keyword evidence="7" id="KW-1185">Reference proteome</keyword>
<evidence type="ECO:0000313" key="7">
    <source>
        <dbReference type="Proteomes" id="UP000054144"/>
    </source>
</evidence>
<protein>
    <recommendedName>
        <fullName evidence="2">D-arabinono-1,4-lactone oxidase</fullName>
        <ecNumber evidence="2">1.1.3.37</ecNumber>
    </recommendedName>
    <alternativeName>
        <fullName evidence="4">L-galactono-gamma-lactone oxidase</fullName>
    </alternativeName>
</protein>
<dbReference type="EMBL" id="KN881832">
    <property type="protein sequence ID" value="KIY48528.1"/>
    <property type="molecule type" value="Genomic_DNA"/>
</dbReference>
<dbReference type="UniPathway" id="UPA00771">
    <property type="reaction ID" value="UER00766"/>
</dbReference>
<dbReference type="InterPro" id="IPR016167">
    <property type="entry name" value="FAD-bd_PCMH_sub1"/>
</dbReference>
<dbReference type="GO" id="GO:0005739">
    <property type="term" value="C:mitochondrion"/>
    <property type="evidence" value="ECO:0007669"/>
    <property type="project" value="TreeGrafter"/>
</dbReference>
<dbReference type="Gene3D" id="3.30.465.10">
    <property type="match status" value="1"/>
</dbReference>
<keyword evidence="3" id="KW-0560">Oxidoreductase</keyword>
<dbReference type="InterPro" id="IPR010031">
    <property type="entry name" value="FAD_lactone_oxidase-like"/>
</dbReference>
<organism evidence="6 7">
    <name type="scientific">Fistulina hepatica ATCC 64428</name>
    <dbReference type="NCBI Taxonomy" id="1128425"/>
    <lineage>
        <taxon>Eukaryota</taxon>
        <taxon>Fungi</taxon>
        <taxon>Dikarya</taxon>
        <taxon>Basidiomycota</taxon>
        <taxon>Agaricomycotina</taxon>
        <taxon>Agaricomycetes</taxon>
        <taxon>Agaricomycetidae</taxon>
        <taxon>Agaricales</taxon>
        <taxon>Fistulinaceae</taxon>
        <taxon>Fistulina</taxon>
    </lineage>
</organism>